<gene>
    <name evidence="2" type="ORF">GCM10023143_06740</name>
</gene>
<proteinExistence type="predicted"/>
<dbReference type="SUPFAM" id="SSF103088">
    <property type="entry name" value="OmpA-like"/>
    <property type="match status" value="1"/>
</dbReference>
<comment type="caution">
    <text evidence="2">The sequence shown here is derived from an EMBL/GenBank/DDBJ whole genome shotgun (WGS) entry which is preliminary data.</text>
</comment>
<dbReference type="Gene3D" id="3.30.1330.60">
    <property type="entry name" value="OmpA-like domain"/>
    <property type="match status" value="1"/>
</dbReference>
<evidence type="ECO:0008006" key="4">
    <source>
        <dbReference type="Google" id="ProtNLM"/>
    </source>
</evidence>
<dbReference type="InterPro" id="IPR028974">
    <property type="entry name" value="TSP_type-3_rpt"/>
</dbReference>
<reference evidence="3" key="1">
    <citation type="journal article" date="2019" name="Int. J. Syst. Evol. Microbiol.">
        <title>The Global Catalogue of Microorganisms (GCM) 10K type strain sequencing project: providing services to taxonomists for standard genome sequencing and annotation.</title>
        <authorList>
            <consortium name="The Broad Institute Genomics Platform"/>
            <consortium name="The Broad Institute Genome Sequencing Center for Infectious Disease"/>
            <person name="Wu L."/>
            <person name="Ma J."/>
        </authorList>
    </citation>
    <scope>NUCLEOTIDE SEQUENCE [LARGE SCALE GENOMIC DNA]</scope>
    <source>
        <strain evidence="3">JCM 17664</strain>
    </source>
</reference>
<sequence length="501" mass="55288">MDTAYIPARRAEKQRSFLNNENPYPAKPRDMIELGVHGGYHFIIGDMPGIPGFGGGISVRKALGHVFSLRAEYTGSFDYGQDYKPYTSYLGSKVSGNPWAKFGGDQFVANYKTATHALSLDLVATLNNIGFYRPNPKVDFYALAGYTIMAADVDVDARDLDYSGVDFGAKKSDIRKQIKDIRGSLYKNFDENAPSQGNRVPIGRMKDNQLLRHGLDAGLGVAFRVSKRFNIAVEQKFTFTFDDYLDGFNTGQYDASKDIFSYSNVRLNFNLGNASKRTEPLYWLNPLDYAYNELNEPRHMKIPPPVLPDADGDGVTDQFDQDPNTPSGVPVDVHGRPLDTDGDGVPDYKDKQLITPTYCQPVDEDGVGKCPDPECCKNMKAACDLGVLPSITFKGRSVSISDDQQALLADVANRMRQSPDCKVVVTGHAEASKASEQLSWDRVNAVITHLTEKEGISGDRFIFQYSGVPGDNHTVDLRTASDADQGPNTVPPPHPNLRRSK</sequence>
<feature type="region of interest" description="Disordered" evidence="1">
    <location>
        <begin position="313"/>
        <end position="346"/>
    </location>
</feature>
<evidence type="ECO:0000313" key="3">
    <source>
        <dbReference type="Proteomes" id="UP001501207"/>
    </source>
</evidence>
<protein>
    <recommendedName>
        <fullName evidence="4">OmpA family protein</fullName>
    </recommendedName>
</protein>
<accession>A0ABP8FHB2</accession>
<dbReference type="InterPro" id="IPR036737">
    <property type="entry name" value="OmpA-like_sf"/>
</dbReference>
<dbReference type="EMBL" id="BAABFN010000001">
    <property type="protein sequence ID" value="GAA4303395.1"/>
    <property type="molecule type" value="Genomic_DNA"/>
</dbReference>
<dbReference type="Proteomes" id="UP001501207">
    <property type="component" value="Unassembled WGS sequence"/>
</dbReference>
<dbReference type="SUPFAM" id="SSF103647">
    <property type="entry name" value="TSP type-3 repeat"/>
    <property type="match status" value="1"/>
</dbReference>
<feature type="region of interest" description="Disordered" evidence="1">
    <location>
        <begin position="473"/>
        <end position="501"/>
    </location>
</feature>
<evidence type="ECO:0000256" key="1">
    <source>
        <dbReference type="SAM" id="MobiDB-lite"/>
    </source>
</evidence>
<name>A0ABP8FHB2_9BACT</name>
<evidence type="ECO:0000313" key="2">
    <source>
        <dbReference type="EMBL" id="GAA4303395.1"/>
    </source>
</evidence>
<organism evidence="2 3">
    <name type="scientific">Compostibacter hankyongensis</name>
    <dbReference type="NCBI Taxonomy" id="1007089"/>
    <lineage>
        <taxon>Bacteria</taxon>
        <taxon>Pseudomonadati</taxon>
        <taxon>Bacteroidota</taxon>
        <taxon>Chitinophagia</taxon>
        <taxon>Chitinophagales</taxon>
        <taxon>Chitinophagaceae</taxon>
        <taxon>Compostibacter</taxon>
    </lineage>
</organism>
<keyword evidence="3" id="KW-1185">Reference proteome</keyword>